<organism evidence="1">
    <name type="scientific">Arundo donax</name>
    <name type="common">Giant reed</name>
    <name type="synonym">Donax arundinaceus</name>
    <dbReference type="NCBI Taxonomy" id="35708"/>
    <lineage>
        <taxon>Eukaryota</taxon>
        <taxon>Viridiplantae</taxon>
        <taxon>Streptophyta</taxon>
        <taxon>Embryophyta</taxon>
        <taxon>Tracheophyta</taxon>
        <taxon>Spermatophyta</taxon>
        <taxon>Magnoliopsida</taxon>
        <taxon>Liliopsida</taxon>
        <taxon>Poales</taxon>
        <taxon>Poaceae</taxon>
        <taxon>PACMAD clade</taxon>
        <taxon>Arundinoideae</taxon>
        <taxon>Arundineae</taxon>
        <taxon>Arundo</taxon>
    </lineage>
</organism>
<name>A0A0A9C597_ARUDO</name>
<sequence length="56" mass="5992">MSMDEGNRLLLQEEGGYQEPLLLPQGGVCTGDGSVDIKGRPASKHATGNWRACFLS</sequence>
<evidence type="ECO:0000313" key="1">
    <source>
        <dbReference type="EMBL" id="JAD70756.1"/>
    </source>
</evidence>
<accession>A0A0A9C597</accession>
<reference evidence="1" key="1">
    <citation type="submission" date="2014-09" db="EMBL/GenBank/DDBJ databases">
        <authorList>
            <person name="Magalhaes I.L.F."/>
            <person name="Oliveira U."/>
            <person name="Santos F.R."/>
            <person name="Vidigal T.H.D.A."/>
            <person name="Brescovit A.D."/>
            <person name="Santos A.J."/>
        </authorList>
    </citation>
    <scope>NUCLEOTIDE SEQUENCE</scope>
    <source>
        <tissue evidence="1">Shoot tissue taken approximately 20 cm above the soil surface</tissue>
    </source>
</reference>
<protein>
    <submittedName>
        <fullName evidence="1">Uncharacterized protein</fullName>
    </submittedName>
</protein>
<proteinExistence type="predicted"/>
<dbReference type="AlphaFoldDB" id="A0A0A9C597"/>
<dbReference type="EMBL" id="GBRH01227139">
    <property type="protein sequence ID" value="JAD70756.1"/>
    <property type="molecule type" value="Transcribed_RNA"/>
</dbReference>
<reference evidence="1" key="2">
    <citation type="journal article" date="2015" name="Data Brief">
        <title>Shoot transcriptome of the giant reed, Arundo donax.</title>
        <authorList>
            <person name="Barrero R.A."/>
            <person name="Guerrero F.D."/>
            <person name="Moolhuijzen P."/>
            <person name="Goolsby J.A."/>
            <person name="Tidwell J."/>
            <person name="Bellgard S.E."/>
            <person name="Bellgard M.I."/>
        </authorList>
    </citation>
    <scope>NUCLEOTIDE SEQUENCE</scope>
    <source>
        <tissue evidence="1">Shoot tissue taken approximately 20 cm above the soil surface</tissue>
    </source>
</reference>